<evidence type="ECO:0000256" key="4">
    <source>
        <dbReference type="ARBA" id="ARBA00022723"/>
    </source>
</evidence>
<evidence type="ECO:0000256" key="11">
    <source>
        <dbReference type="SAM" id="MobiDB-lite"/>
    </source>
</evidence>
<dbReference type="InterPro" id="IPR038567">
    <property type="entry name" value="T_Elf1_sf"/>
</dbReference>
<keyword evidence="7 10" id="KW-0805">Transcription regulation</keyword>
<evidence type="ECO:0000256" key="10">
    <source>
        <dbReference type="RuleBase" id="RU364033"/>
    </source>
</evidence>
<comment type="caution">
    <text evidence="12">The sequence shown here is derived from an EMBL/GenBank/DDBJ whole genome shotgun (WGS) entry which is preliminary data.</text>
</comment>
<evidence type="ECO:0000256" key="8">
    <source>
        <dbReference type="ARBA" id="ARBA00023163"/>
    </source>
</evidence>
<evidence type="ECO:0000256" key="5">
    <source>
        <dbReference type="ARBA" id="ARBA00022771"/>
    </source>
</evidence>
<evidence type="ECO:0000256" key="1">
    <source>
        <dbReference type="ARBA" id="ARBA00003357"/>
    </source>
</evidence>
<dbReference type="EMBL" id="JAVRRL010000127">
    <property type="protein sequence ID" value="KAK5107324.1"/>
    <property type="molecule type" value="Genomic_DNA"/>
</dbReference>
<gene>
    <name evidence="12" type="ORF">LTR62_001379</name>
</gene>
<keyword evidence="4 10" id="KW-0479">Metal-binding</keyword>
<evidence type="ECO:0000313" key="13">
    <source>
        <dbReference type="Proteomes" id="UP001310890"/>
    </source>
</evidence>
<keyword evidence="5 10" id="KW-0863">Zinc-finger</keyword>
<feature type="region of interest" description="Disordered" evidence="11">
    <location>
        <begin position="1"/>
        <end position="21"/>
    </location>
</feature>
<dbReference type="InterPro" id="IPR007808">
    <property type="entry name" value="Elf1"/>
</dbReference>
<protein>
    <recommendedName>
        <fullName evidence="10">Transcription elongation factor 1 homolog</fullName>
    </recommendedName>
</protein>
<reference evidence="12" key="1">
    <citation type="submission" date="2023-08" db="EMBL/GenBank/DDBJ databases">
        <title>Black Yeasts Isolated from many extreme environments.</title>
        <authorList>
            <person name="Coleine C."/>
            <person name="Stajich J.E."/>
            <person name="Selbmann L."/>
        </authorList>
    </citation>
    <scope>NUCLEOTIDE SEQUENCE</scope>
    <source>
        <strain evidence="12">CCFEE 5401</strain>
    </source>
</reference>
<comment type="function">
    <text evidence="1 10">Transcription elongation factor implicated in the maintenance of proper chromatin structure in actively transcribed regions.</text>
</comment>
<feature type="compositionally biased region" description="Acidic residues" evidence="11">
    <location>
        <begin position="128"/>
        <end position="143"/>
    </location>
</feature>
<feature type="compositionally biased region" description="Basic and acidic residues" evidence="11">
    <location>
        <begin position="118"/>
        <end position="127"/>
    </location>
</feature>
<keyword evidence="6 10" id="KW-0862">Zinc</keyword>
<dbReference type="GO" id="GO:0008023">
    <property type="term" value="C:transcription elongation factor complex"/>
    <property type="evidence" value="ECO:0007669"/>
    <property type="project" value="TreeGrafter"/>
</dbReference>
<evidence type="ECO:0000256" key="2">
    <source>
        <dbReference type="ARBA" id="ARBA00004123"/>
    </source>
</evidence>
<comment type="subcellular location">
    <subcellularLocation>
        <location evidence="2 10">Nucleus</location>
    </subcellularLocation>
</comment>
<dbReference type="Pfam" id="PF05129">
    <property type="entry name" value="Zn_ribbon_Elf1"/>
    <property type="match status" value="1"/>
</dbReference>
<evidence type="ECO:0000313" key="12">
    <source>
        <dbReference type="EMBL" id="KAK5107324.1"/>
    </source>
</evidence>
<name>A0AAN7YL29_9PEZI</name>
<dbReference type="GO" id="GO:0008270">
    <property type="term" value="F:zinc ion binding"/>
    <property type="evidence" value="ECO:0007669"/>
    <property type="project" value="UniProtKB-KW"/>
</dbReference>
<dbReference type="SUPFAM" id="SSF57783">
    <property type="entry name" value="Zinc beta-ribbon"/>
    <property type="match status" value="1"/>
</dbReference>
<dbReference type="GO" id="GO:0000993">
    <property type="term" value="F:RNA polymerase II complex binding"/>
    <property type="evidence" value="ECO:0007669"/>
    <property type="project" value="TreeGrafter"/>
</dbReference>
<evidence type="ECO:0000256" key="9">
    <source>
        <dbReference type="ARBA" id="ARBA00023242"/>
    </source>
</evidence>
<proteinExistence type="inferred from homology"/>
<dbReference type="PANTHER" id="PTHR20934:SF0">
    <property type="entry name" value="TRANSCRIPTION ELONGATION FACTOR 1 HOMOLOG"/>
    <property type="match status" value="1"/>
</dbReference>
<dbReference type="Gene3D" id="2.20.25.190">
    <property type="match status" value="1"/>
</dbReference>
<feature type="region of interest" description="Disordered" evidence="11">
    <location>
        <begin position="85"/>
        <end position="143"/>
    </location>
</feature>
<evidence type="ECO:0000256" key="3">
    <source>
        <dbReference type="ARBA" id="ARBA00009730"/>
    </source>
</evidence>
<accession>A0AAN7YL29</accession>
<keyword evidence="8 10" id="KW-0804">Transcription</keyword>
<dbReference type="PANTHER" id="PTHR20934">
    <property type="entry name" value="TRANSCRIPTION ELONGATION FACTOR 1 HOMOLOG"/>
    <property type="match status" value="1"/>
</dbReference>
<comment type="similarity">
    <text evidence="3 10">Belongs to the ELOF1 family.</text>
</comment>
<dbReference type="AlphaFoldDB" id="A0AAN7YL29"/>
<organism evidence="12 13">
    <name type="scientific">Meristemomyces frigidus</name>
    <dbReference type="NCBI Taxonomy" id="1508187"/>
    <lineage>
        <taxon>Eukaryota</taxon>
        <taxon>Fungi</taxon>
        <taxon>Dikarya</taxon>
        <taxon>Ascomycota</taxon>
        <taxon>Pezizomycotina</taxon>
        <taxon>Dothideomycetes</taxon>
        <taxon>Dothideomycetidae</taxon>
        <taxon>Mycosphaerellales</taxon>
        <taxon>Teratosphaeriaceae</taxon>
        <taxon>Meristemomyces</taxon>
    </lineage>
</organism>
<dbReference type="GO" id="GO:0006368">
    <property type="term" value="P:transcription elongation by RNA polymerase II"/>
    <property type="evidence" value="ECO:0007669"/>
    <property type="project" value="TreeGrafter"/>
</dbReference>
<evidence type="ECO:0000256" key="7">
    <source>
        <dbReference type="ARBA" id="ARBA00023015"/>
    </source>
</evidence>
<keyword evidence="9 10" id="KW-0539">Nucleus</keyword>
<dbReference type="FunFam" id="2.20.25.190:FF:000001">
    <property type="entry name" value="Transcription elongation factor 1 homolog"/>
    <property type="match status" value="1"/>
</dbReference>
<dbReference type="Proteomes" id="UP001310890">
    <property type="component" value="Unassembled WGS sequence"/>
</dbReference>
<sequence length="143" mass="15788">MGKRKKSSRTPQGPKKREPLATTFKCPFCNHESSVTVQIDKKNHIGTLDCRQCAQHYQASNDMKGLMQPVDVYFEWVDACEEVAKNEASSTTGAEPAPSTRREFTSAGSRAGLAPGEKVTEEDRGFIDDEGAEDAEADFELEE</sequence>
<evidence type="ECO:0000256" key="6">
    <source>
        <dbReference type="ARBA" id="ARBA00022833"/>
    </source>
</evidence>